<dbReference type="KEGG" id="mph:MLP_22800"/>
<feature type="transmembrane region" description="Helical" evidence="1">
    <location>
        <begin position="522"/>
        <end position="545"/>
    </location>
</feature>
<dbReference type="HOGENOM" id="CLU_496890_0_0_11"/>
<sequence>MTQTVIPTRVLPIPKHTSADLQWLAPSPLWQGSVGPAASGIAQPWIAEFRTDDFVGEFTRLLVGGHADDLDQTSPAVAAGTSSATGPFRLYQPLSMRYYLVTATLACRRPGIPDHLASAQEGERVFFVLRQRTTDGTELALVDGQWQPVAGDVLAEGEEEHPLHSAPVTGFGAPGTTAARLGLPADRQAARRVYYGYIPVTRRESVAPRMSDPAKTLESLFGPLGPNNPLPTPLSMIEHPAVDALVDRVVVPWTLLRNTQLALSPRNIQYGSLFVLLDLMAWLKQEQLAVYQRIVLNTGLPSGSVAQKLFDGLNGIEIRVDGADQKLTTALSGLVTPTDYLPLTTGDDTPGSPPHTYDLRTNTSPALPATWLLGHQVAGSLTNLAADAMTGIPPRLPPELEGMIGLQGPGRTPNADGAPAAEARYVIRMVWTSPPCRPVLSEPTRAFELARAMDADAPARPILIQMPDINNLRQFNRGVAIEMPPSLRKVLTQVTPKILKEEGLDQGLEVQLGKICSLSLQIIMLVAFIVMFIFLILLNIVFWWLPFLKICFPVPMPASTTKGPKP</sequence>
<proteinExistence type="predicted"/>
<keyword evidence="1" id="KW-0812">Transmembrane</keyword>
<dbReference type="AlphaFoldDB" id="F5XES8"/>
<keyword evidence="1" id="KW-0472">Membrane</keyword>
<evidence type="ECO:0000313" key="2">
    <source>
        <dbReference type="EMBL" id="BAK35294.1"/>
    </source>
</evidence>
<accession>F5XES8</accession>
<dbReference type="Proteomes" id="UP000007947">
    <property type="component" value="Chromosome"/>
</dbReference>
<dbReference type="EMBL" id="AP012204">
    <property type="protein sequence ID" value="BAK35294.1"/>
    <property type="molecule type" value="Genomic_DNA"/>
</dbReference>
<dbReference type="STRING" id="1032480.MLP_22800"/>
<protein>
    <submittedName>
        <fullName evidence="2">Uncharacterized protein</fullName>
    </submittedName>
</protein>
<keyword evidence="1" id="KW-1133">Transmembrane helix</keyword>
<dbReference type="OrthoDB" id="136948at2"/>
<evidence type="ECO:0000313" key="3">
    <source>
        <dbReference type="Proteomes" id="UP000007947"/>
    </source>
</evidence>
<gene>
    <name evidence="2" type="ordered locus">MLP_22800</name>
</gene>
<keyword evidence="3" id="KW-1185">Reference proteome</keyword>
<reference evidence="2 3" key="1">
    <citation type="submission" date="2011-05" db="EMBL/GenBank/DDBJ databases">
        <title>Whole genome sequence of Microlunatus phosphovorus NM-1.</title>
        <authorList>
            <person name="Hosoyama A."/>
            <person name="Sasaki K."/>
            <person name="Harada T."/>
            <person name="Igarashi R."/>
            <person name="Kawakoshi A."/>
            <person name="Sasagawa M."/>
            <person name="Fukada J."/>
            <person name="Nakamura S."/>
            <person name="Katano Y."/>
            <person name="Hanada S."/>
            <person name="Kamagata Y."/>
            <person name="Nakamura N."/>
            <person name="Yamazaki S."/>
            <person name="Fujita N."/>
        </authorList>
    </citation>
    <scope>NUCLEOTIDE SEQUENCE [LARGE SCALE GENOMIC DNA]</scope>
    <source>
        <strain evidence="3">ATCC 700054 / DSM 10555 / JCM 9379 / NBRC 101784 / NCIMB 13414 / VKM Ac-1990 / NM-1</strain>
    </source>
</reference>
<evidence type="ECO:0000256" key="1">
    <source>
        <dbReference type="SAM" id="Phobius"/>
    </source>
</evidence>
<dbReference type="eggNOG" id="ENOG50332DP">
    <property type="taxonomic scope" value="Bacteria"/>
</dbReference>
<name>F5XES8_MICPN</name>
<dbReference type="RefSeq" id="WP_013863166.1">
    <property type="nucleotide sequence ID" value="NC_015635.1"/>
</dbReference>
<organism evidence="2 3">
    <name type="scientific">Microlunatus phosphovorus (strain ATCC 700054 / DSM 10555 / JCM 9379 / NBRC 101784 / NCIMB 13414 / VKM Ac-1990 / NM-1)</name>
    <dbReference type="NCBI Taxonomy" id="1032480"/>
    <lineage>
        <taxon>Bacteria</taxon>
        <taxon>Bacillati</taxon>
        <taxon>Actinomycetota</taxon>
        <taxon>Actinomycetes</taxon>
        <taxon>Propionibacteriales</taxon>
        <taxon>Propionibacteriaceae</taxon>
        <taxon>Microlunatus</taxon>
    </lineage>
</organism>